<dbReference type="InterPro" id="IPR015433">
    <property type="entry name" value="PI3/4_kinase"/>
</dbReference>
<dbReference type="PROSITE" id="PS51547">
    <property type="entry name" value="C2_PI3K"/>
    <property type="match status" value="1"/>
</dbReference>
<proteinExistence type="inferred from homology"/>
<name>A0A376B0W1_9ASCO</name>
<dbReference type="PANTHER" id="PTHR10048">
    <property type="entry name" value="PHOSPHATIDYLINOSITOL KINASE"/>
    <property type="match status" value="1"/>
</dbReference>
<dbReference type="FunFam" id="3.30.1010.10:FF:000016">
    <property type="entry name" value="Phosphatidylinositol 3-kinase catalytic subunit type 3"/>
    <property type="match status" value="1"/>
</dbReference>
<dbReference type="GO" id="GO:0016303">
    <property type="term" value="F:1-phosphatidylinositol-3-kinase activity"/>
    <property type="evidence" value="ECO:0007669"/>
    <property type="project" value="UniProtKB-UniRule"/>
</dbReference>
<dbReference type="PIRSF" id="PIRSF000587">
    <property type="entry name" value="PI3K_Vps34"/>
    <property type="match status" value="1"/>
</dbReference>
<dbReference type="GO" id="GO:0048015">
    <property type="term" value="P:phosphatidylinositol-mediated signaling"/>
    <property type="evidence" value="ECO:0007669"/>
    <property type="project" value="TreeGrafter"/>
</dbReference>
<dbReference type="Proteomes" id="UP000262825">
    <property type="component" value="Unassembled WGS sequence"/>
</dbReference>
<dbReference type="SMART" id="SM00146">
    <property type="entry name" value="PI3Kc"/>
    <property type="match status" value="1"/>
</dbReference>
<evidence type="ECO:0000256" key="12">
    <source>
        <dbReference type="PIRNR" id="PIRNR000587"/>
    </source>
</evidence>
<dbReference type="Gene3D" id="3.30.1010.10">
    <property type="entry name" value="Phosphatidylinositol 3-kinase Catalytic Subunit, Chain A, domain 4"/>
    <property type="match status" value="1"/>
</dbReference>
<accession>A0A376B0W1</accession>
<evidence type="ECO:0000256" key="7">
    <source>
        <dbReference type="ARBA" id="ARBA00022777"/>
    </source>
</evidence>
<dbReference type="EMBL" id="UFAJ01000004">
    <property type="protein sequence ID" value="SSD58293.1"/>
    <property type="molecule type" value="Genomic_DNA"/>
</dbReference>
<dbReference type="InterPro" id="IPR011009">
    <property type="entry name" value="Kinase-like_dom_sf"/>
</dbReference>
<evidence type="ECO:0000256" key="3">
    <source>
        <dbReference type="ARBA" id="ARBA00006209"/>
    </source>
</evidence>
<dbReference type="Pfam" id="PF00454">
    <property type="entry name" value="PI3_PI4_kinase"/>
    <property type="match status" value="1"/>
</dbReference>
<feature type="domain" description="C2 PI3K-type" evidence="16">
    <location>
        <begin position="33"/>
        <end position="192"/>
    </location>
</feature>
<feature type="compositionally biased region" description="Low complexity" evidence="13">
    <location>
        <begin position="272"/>
        <end position="291"/>
    </location>
</feature>
<dbReference type="Gene3D" id="2.60.40.150">
    <property type="entry name" value="C2 domain"/>
    <property type="match status" value="1"/>
</dbReference>
<dbReference type="SUPFAM" id="SSF56112">
    <property type="entry name" value="Protein kinase-like (PK-like)"/>
    <property type="match status" value="1"/>
</dbReference>
<evidence type="ECO:0000256" key="11">
    <source>
        <dbReference type="ARBA" id="ARBA00041128"/>
    </source>
</evidence>
<reference evidence="18" key="1">
    <citation type="submission" date="2018-06" db="EMBL/GenBank/DDBJ databases">
        <authorList>
            <person name="Guldener U."/>
        </authorList>
    </citation>
    <scope>NUCLEOTIDE SEQUENCE [LARGE SCALE GENOMIC DNA]</scope>
    <source>
        <strain evidence="18">UTAD17</strain>
    </source>
</reference>
<dbReference type="InterPro" id="IPR057756">
    <property type="entry name" value="PI3-kinase_type3/VPS34_cat"/>
</dbReference>
<keyword evidence="6 12" id="KW-0547">Nucleotide-binding</keyword>
<keyword evidence="7 12" id="KW-0418">Kinase</keyword>
<keyword evidence="8 12" id="KW-0067">ATP-binding</keyword>
<dbReference type="GO" id="GO:0006897">
    <property type="term" value="P:endocytosis"/>
    <property type="evidence" value="ECO:0007669"/>
    <property type="project" value="TreeGrafter"/>
</dbReference>
<dbReference type="Gene3D" id="1.25.40.70">
    <property type="entry name" value="Phosphatidylinositol 3-kinase, accessory domain (PIK)"/>
    <property type="match status" value="1"/>
</dbReference>
<dbReference type="InterPro" id="IPR036940">
    <property type="entry name" value="PI3/4_kinase_cat_sf"/>
</dbReference>
<dbReference type="GO" id="GO:0010008">
    <property type="term" value="C:endosome membrane"/>
    <property type="evidence" value="ECO:0007669"/>
    <property type="project" value="UniProtKB-SubCell"/>
</dbReference>
<dbReference type="Pfam" id="PF00792">
    <property type="entry name" value="PI3K_C2"/>
    <property type="match status" value="1"/>
</dbReference>
<keyword evidence="9" id="KW-0472">Membrane</keyword>
<dbReference type="GO" id="GO:0005524">
    <property type="term" value="F:ATP binding"/>
    <property type="evidence" value="ECO:0007669"/>
    <property type="project" value="UniProtKB-UniRule"/>
</dbReference>
<evidence type="ECO:0000256" key="5">
    <source>
        <dbReference type="ARBA" id="ARBA00022679"/>
    </source>
</evidence>
<evidence type="ECO:0000259" key="14">
    <source>
        <dbReference type="PROSITE" id="PS50290"/>
    </source>
</evidence>
<evidence type="ECO:0000256" key="1">
    <source>
        <dbReference type="ARBA" id="ARBA00004150"/>
    </source>
</evidence>
<feature type="domain" description="PIK helical" evidence="15">
    <location>
        <begin position="381"/>
        <end position="627"/>
    </location>
</feature>
<gene>
    <name evidence="17" type="ORF">SCODWIG_00054</name>
</gene>
<dbReference type="GO" id="GO:0034271">
    <property type="term" value="C:phosphatidylinositol 3-kinase complex, class III, type I"/>
    <property type="evidence" value="ECO:0007669"/>
    <property type="project" value="TreeGrafter"/>
</dbReference>
<dbReference type="FunFam" id="1.10.1070.11:FF:000002">
    <property type="entry name" value="Phosphatidylinositol 3-kinase catalytic subunit type 3"/>
    <property type="match status" value="1"/>
</dbReference>
<dbReference type="CDD" id="cd00896">
    <property type="entry name" value="PI3Kc_III"/>
    <property type="match status" value="1"/>
</dbReference>
<evidence type="ECO:0000256" key="9">
    <source>
        <dbReference type="ARBA" id="ARBA00023136"/>
    </source>
</evidence>
<dbReference type="VEuPathDB" id="FungiDB:SCODWIG_00054"/>
<dbReference type="InterPro" id="IPR035892">
    <property type="entry name" value="C2_domain_sf"/>
</dbReference>
<dbReference type="AlphaFoldDB" id="A0A376B0W1"/>
<protein>
    <recommendedName>
        <fullName evidence="11 12">Phosphatidylinositol 3-kinase VPS34</fullName>
        <ecNumber evidence="4 12">2.7.1.137</ecNumber>
    </recommendedName>
</protein>
<dbReference type="InterPro" id="IPR042236">
    <property type="entry name" value="PI3K_accessory_sf"/>
</dbReference>
<evidence type="ECO:0000256" key="6">
    <source>
        <dbReference type="ARBA" id="ARBA00022741"/>
    </source>
</evidence>
<dbReference type="GO" id="GO:0005794">
    <property type="term" value="C:Golgi apparatus"/>
    <property type="evidence" value="ECO:0007669"/>
    <property type="project" value="UniProtKB-SubCell"/>
</dbReference>
<feature type="compositionally biased region" description="Low complexity" evidence="13">
    <location>
        <begin position="315"/>
        <end position="337"/>
    </location>
</feature>
<evidence type="ECO:0000313" key="17">
    <source>
        <dbReference type="EMBL" id="SSD58293.1"/>
    </source>
</evidence>
<feature type="compositionally biased region" description="Polar residues" evidence="13">
    <location>
        <begin position="244"/>
        <end position="271"/>
    </location>
</feature>
<evidence type="ECO:0000256" key="4">
    <source>
        <dbReference type="ARBA" id="ARBA00012073"/>
    </source>
</evidence>
<feature type="region of interest" description="Disordered" evidence="13">
    <location>
        <begin position="244"/>
        <end position="337"/>
    </location>
</feature>
<dbReference type="SUPFAM" id="SSF49562">
    <property type="entry name" value="C2 domain (Calcium/lipid-binding domain, CaLB)"/>
    <property type="match status" value="1"/>
</dbReference>
<dbReference type="InterPro" id="IPR002420">
    <property type="entry name" value="PI3K-type_C2_dom"/>
</dbReference>
<comment type="similarity">
    <text evidence="3">Belongs to the PI3/PI4-kinase family. Type III PI4K subfamily.</text>
</comment>
<dbReference type="PROSITE" id="PS51545">
    <property type="entry name" value="PIK_HELICAL"/>
    <property type="match status" value="1"/>
</dbReference>
<dbReference type="GO" id="GO:0000045">
    <property type="term" value="P:autophagosome assembly"/>
    <property type="evidence" value="ECO:0007669"/>
    <property type="project" value="TreeGrafter"/>
</dbReference>
<organism evidence="17 18">
    <name type="scientific">Saccharomycodes ludwigii</name>
    <dbReference type="NCBI Taxonomy" id="36035"/>
    <lineage>
        <taxon>Eukaryota</taxon>
        <taxon>Fungi</taxon>
        <taxon>Dikarya</taxon>
        <taxon>Ascomycota</taxon>
        <taxon>Saccharomycotina</taxon>
        <taxon>Saccharomycetes</taxon>
        <taxon>Saccharomycodales</taxon>
        <taxon>Saccharomycodaceae</taxon>
        <taxon>Saccharomycodes</taxon>
    </lineage>
</organism>
<evidence type="ECO:0000256" key="13">
    <source>
        <dbReference type="SAM" id="MobiDB-lite"/>
    </source>
</evidence>
<dbReference type="PANTHER" id="PTHR10048:SF7">
    <property type="entry name" value="PHOSPHATIDYLINOSITOL 3-KINASE CATALYTIC SUBUNIT TYPE 3"/>
    <property type="match status" value="1"/>
</dbReference>
<comment type="catalytic activity">
    <reaction evidence="10">
        <text>a 1,2-diacyl-sn-glycero-3-phospho-(1D-myo-inositol) + ATP = a 1,2-diacyl-sn-glycero-3-phospho-(1D-myo-inositol-3-phosphate) + ADP + H(+)</text>
        <dbReference type="Rhea" id="RHEA:12709"/>
        <dbReference type="ChEBI" id="CHEBI:15378"/>
        <dbReference type="ChEBI" id="CHEBI:30616"/>
        <dbReference type="ChEBI" id="CHEBI:57880"/>
        <dbReference type="ChEBI" id="CHEBI:58088"/>
        <dbReference type="ChEBI" id="CHEBI:456216"/>
        <dbReference type="EC" id="2.7.1.137"/>
    </reaction>
    <physiologicalReaction direction="left-to-right" evidence="10">
        <dbReference type="Rhea" id="RHEA:12710"/>
    </physiologicalReaction>
</comment>
<sequence>MDKESVTFCVSSELSNIPFKIQIDRLLGKKELLKASAKFECPEISRLPSNINECSELFVTAQIYDCKTGRKLTLPVSTRYTPFKNHRKWSQWLVLPIYLSQLNAECKVLLTLWEFNPEGEKEIFYQVDTNIFDDKTRSLKRGSECIKFNIRAPIGSHEIIPNNSQELLDKYILGEIKSDPWLDPTSIEVLRHKALNISIDDKISKIDDVKDTFVLFIRFPLYEVPVVEQRSSLDLPGNISTVESFKPNSSDLTSATVKNNHTYSNNNIFSDNSTTTITNATINNTPTGDITDSNDDSNNDDSNNNNNVDTDDDTNTNSNQDNNININNSTNNTSFNNNQEFVVLSNRRNTVKFYDPEQFNTDPIEEKFRRLERSLSRKGQIDTIIKPDAKRRELLNKIINYPPCTQLTSYEKALIWKYRYYCLSFKKALPKFLQSCSLTDEAEQKEVVNLMNRWTEIDIADAIELLSPSYNSSFVKEYAVRCLRKATDEELELYLLQLVQALKFEGQQQGQEEERKSSATTSHKISQAMVDPLASRYSMSVMTTGDDNNSDLVVAEDPNDFGVVLNSDDADNKPNDRLSHLAHFLIQRNSKNFRLSSQFYWYLVTESTDSFHLQSILTYFLNKLPQDYRDKISIQSEFVNILRGFCIHIKNLRDTTQKKTELLHNLVSSKLRGFLKHKKVVLPLDPSITAVDVVVDKCKVFKSSLSPLKITFKTKPDNNIINQTYSLMFKVGDDLRQDQLVVQIITLMDVLLKSENVDLKLTPYKIVTTGPDEGAIQFIPNDTITDILNKYHGILPFLADHNSNYDKNKHGDQVNAIEHLNPEVMDNFVKSCAGYCVITYILGVGDRHLDNLLIQPDGRFFHADFGYILGRDPKPFPPLMKLPPQIIEAFGGIDSANYDKFRSYCFVAYTILRRNSGLILNLFELMKNSEIPDIKLDPESALNQVKEKFRLDISEEEAILHFQNLINVSVNALLPLVIDHLHNLAQYWRA</sequence>
<dbReference type="PROSITE" id="PS50290">
    <property type="entry name" value="PI3_4_KINASE_3"/>
    <property type="match status" value="1"/>
</dbReference>
<evidence type="ECO:0000259" key="15">
    <source>
        <dbReference type="PROSITE" id="PS51545"/>
    </source>
</evidence>
<keyword evidence="5 12" id="KW-0808">Transferase</keyword>
<keyword evidence="18" id="KW-1185">Reference proteome</keyword>
<evidence type="ECO:0000256" key="2">
    <source>
        <dbReference type="ARBA" id="ARBA00004481"/>
    </source>
</evidence>
<evidence type="ECO:0000256" key="8">
    <source>
        <dbReference type="ARBA" id="ARBA00022840"/>
    </source>
</evidence>
<dbReference type="PROSITE" id="PS00916">
    <property type="entry name" value="PI3_4_KINASE_2"/>
    <property type="match status" value="1"/>
</dbReference>
<dbReference type="InterPro" id="IPR000403">
    <property type="entry name" value="PI3/4_kinase_cat_dom"/>
</dbReference>
<comment type="subcellular location">
    <subcellularLocation>
        <location evidence="2">Endosome membrane</location>
        <topology evidence="2">Peripheral membrane protein</topology>
    </subcellularLocation>
    <subcellularLocation>
        <location evidence="1">Golgi apparatus</location>
        <location evidence="1">trans-Golgi network membrane</location>
        <topology evidence="1">Peripheral membrane protein</topology>
    </subcellularLocation>
</comment>
<evidence type="ECO:0000256" key="10">
    <source>
        <dbReference type="ARBA" id="ARBA00023985"/>
    </source>
</evidence>
<dbReference type="GO" id="GO:0000407">
    <property type="term" value="C:phagophore assembly site"/>
    <property type="evidence" value="ECO:0007669"/>
    <property type="project" value="TreeGrafter"/>
</dbReference>
<dbReference type="Pfam" id="PF00613">
    <property type="entry name" value="PI3Ka"/>
    <property type="match status" value="1"/>
</dbReference>
<dbReference type="InterPro" id="IPR016024">
    <property type="entry name" value="ARM-type_fold"/>
</dbReference>
<feature type="domain" description="PI3K/PI4K catalytic" evidence="14">
    <location>
        <begin position="694"/>
        <end position="974"/>
    </location>
</feature>
<evidence type="ECO:0000259" key="16">
    <source>
        <dbReference type="PROSITE" id="PS51547"/>
    </source>
</evidence>
<dbReference type="GO" id="GO:0034272">
    <property type="term" value="C:phosphatidylinositol 3-kinase complex, class III, type II"/>
    <property type="evidence" value="ECO:0007669"/>
    <property type="project" value="TreeGrafter"/>
</dbReference>
<dbReference type="SMART" id="SM00145">
    <property type="entry name" value="PI3Ka"/>
    <property type="match status" value="1"/>
</dbReference>
<dbReference type="PROSITE" id="PS00915">
    <property type="entry name" value="PI3_4_KINASE_1"/>
    <property type="match status" value="1"/>
</dbReference>
<dbReference type="InterPro" id="IPR001263">
    <property type="entry name" value="PI3K_accessory_dom"/>
</dbReference>
<dbReference type="GO" id="GO:0005777">
    <property type="term" value="C:peroxisome"/>
    <property type="evidence" value="ECO:0007669"/>
    <property type="project" value="TreeGrafter"/>
</dbReference>
<dbReference type="Gene3D" id="1.10.1070.11">
    <property type="entry name" value="Phosphatidylinositol 3-/4-kinase, catalytic domain"/>
    <property type="match status" value="1"/>
</dbReference>
<dbReference type="InterPro" id="IPR018936">
    <property type="entry name" value="PI3/4_kinase_CS"/>
</dbReference>
<dbReference type="SMART" id="SM00142">
    <property type="entry name" value="PI3K_C2"/>
    <property type="match status" value="1"/>
</dbReference>
<evidence type="ECO:0000313" key="18">
    <source>
        <dbReference type="Proteomes" id="UP000262825"/>
    </source>
</evidence>
<dbReference type="EC" id="2.7.1.137" evidence="4 12"/>
<dbReference type="InterPro" id="IPR008290">
    <property type="entry name" value="PI3K_Vps34"/>
</dbReference>
<dbReference type="SUPFAM" id="SSF48371">
    <property type="entry name" value="ARM repeat"/>
    <property type="match status" value="1"/>
</dbReference>